<dbReference type="SUPFAM" id="SSF81301">
    <property type="entry name" value="Nucleotidyltransferase"/>
    <property type="match status" value="1"/>
</dbReference>
<dbReference type="GO" id="GO:0016779">
    <property type="term" value="F:nucleotidyltransferase activity"/>
    <property type="evidence" value="ECO:0007669"/>
    <property type="project" value="InterPro"/>
</dbReference>
<feature type="domain" description="Polymerase nucleotidyl transferase" evidence="1">
    <location>
        <begin position="100"/>
        <end position="163"/>
    </location>
</feature>
<dbReference type="Proteomes" id="UP000680185">
    <property type="component" value="Unassembled WGS sequence"/>
</dbReference>
<protein>
    <submittedName>
        <fullName evidence="2">Nucleotidyltransferase domain-containing protein</fullName>
    </submittedName>
</protein>
<evidence type="ECO:0000259" key="1">
    <source>
        <dbReference type="Pfam" id="PF01909"/>
    </source>
</evidence>
<dbReference type="Pfam" id="PF01909">
    <property type="entry name" value="NTP_transf_2"/>
    <property type="match status" value="1"/>
</dbReference>
<proteinExistence type="predicted"/>
<reference evidence="2" key="2">
    <citation type="submission" date="2021-05" db="EMBL/GenBank/DDBJ databases">
        <title>Protein family content uncovers lineage relationships and bacterial pathway maintenance mechanisms in DPANN archaea.</title>
        <authorList>
            <person name="Castelle C.J."/>
            <person name="Meheust R."/>
            <person name="Jaffe A.L."/>
            <person name="Seitz K."/>
            <person name="Gong X."/>
            <person name="Baker B.J."/>
            <person name="Banfield J.F."/>
        </authorList>
    </citation>
    <scope>NUCLEOTIDE SEQUENCE</scope>
    <source>
        <strain evidence="2">RIFCSPLOWO2_01_FULL_43_13</strain>
    </source>
</reference>
<sequence length="181" mass="20318">MIAEFSKFAGFKVLNFFLMHPSTELHVQGLAKKLGINGATSAHYCSSLAKDSILNFKKQANLKLYSLNNNSALAKELKKTAALLFFKEKGIEKIINDCNSFAIYGSFADGTFDEKSDLDLIVIGKKESINAEELSKFEKLIPWEVSITAMQYFELEAKKKKKDAFVLEIEKKHILLKGAEL</sequence>
<dbReference type="Gene3D" id="3.30.460.10">
    <property type="entry name" value="Beta Polymerase, domain 2"/>
    <property type="match status" value="1"/>
</dbReference>
<gene>
    <name evidence="2" type="ORF">J4478_00380</name>
</gene>
<name>A0A8T4KYP6_9ARCH</name>
<comment type="caution">
    <text evidence="2">The sequence shown here is derived from an EMBL/GenBank/DDBJ whole genome shotgun (WGS) entry which is preliminary data.</text>
</comment>
<evidence type="ECO:0000313" key="3">
    <source>
        <dbReference type="Proteomes" id="UP000680185"/>
    </source>
</evidence>
<dbReference type="CDD" id="cd05403">
    <property type="entry name" value="NT_KNTase_like"/>
    <property type="match status" value="1"/>
</dbReference>
<evidence type="ECO:0000313" key="2">
    <source>
        <dbReference type="EMBL" id="MBS3057840.1"/>
    </source>
</evidence>
<accession>A0A8T4KYP6</accession>
<dbReference type="AlphaFoldDB" id="A0A8T4KYP6"/>
<reference evidence="2" key="1">
    <citation type="submission" date="2021-03" db="EMBL/GenBank/DDBJ databases">
        <authorList>
            <person name="Jaffe A."/>
        </authorList>
    </citation>
    <scope>NUCLEOTIDE SEQUENCE</scope>
    <source>
        <strain evidence="2">RIFCSPLOWO2_01_FULL_43_13</strain>
    </source>
</reference>
<dbReference type="InterPro" id="IPR043519">
    <property type="entry name" value="NT_sf"/>
</dbReference>
<dbReference type="EMBL" id="JAGVWB010000003">
    <property type="protein sequence ID" value="MBS3057840.1"/>
    <property type="molecule type" value="Genomic_DNA"/>
</dbReference>
<dbReference type="InterPro" id="IPR002934">
    <property type="entry name" value="Polymerase_NTP_transf_dom"/>
</dbReference>
<organism evidence="2 3">
    <name type="scientific">Candidatus Iainarchaeum sp</name>
    <dbReference type="NCBI Taxonomy" id="3101447"/>
    <lineage>
        <taxon>Archaea</taxon>
        <taxon>Candidatus Iainarchaeota</taxon>
        <taxon>Candidatus Iainarchaeia</taxon>
        <taxon>Candidatus Iainarchaeales</taxon>
        <taxon>Candidatus Iainarchaeaceae</taxon>
        <taxon>Candidatus Iainarchaeum</taxon>
    </lineage>
</organism>